<dbReference type="EMBL" id="SSTJ01000004">
    <property type="protein sequence ID" value="THG37716.1"/>
    <property type="molecule type" value="Genomic_DNA"/>
</dbReference>
<dbReference type="Pfam" id="PF03382">
    <property type="entry name" value="DUF285"/>
    <property type="match status" value="2"/>
</dbReference>
<dbReference type="InterPro" id="IPR011889">
    <property type="entry name" value="Liste_lipo_26"/>
</dbReference>
<dbReference type="AlphaFoldDB" id="A0A4S4G643"/>
<dbReference type="SUPFAM" id="SSF52047">
    <property type="entry name" value="RNI-like"/>
    <property type="match status" value="1"/>
</dbReference>
<dbReference type="SUPFAM" id="SSF49373">
    <property type="entry name" value="Invasin/intimin cell-adhesion fragments"/>
    <property type="match status" value="4"/>
</dbReference>
<gene>
    <name evidence="4" type="ORF">E5986_04980</name>
</gene>
<dbReference type="Gene3D" id="3.80.10.10">
    <property type="entry name" value="Ribonuclease Inhibitor"/>
    <property type="match status" value="1"/>
</dbReference>
<dbReference type="PANTHER" id="PTHR24373">
    <property type="entry name" value="SLIT RELATED LEUCINE-RICH REPEAT NEURONAL PROTEIN"/>
    <property type="match status" value="1"/>
</dbReference>
<dbReference type="Pfam" id="PF00188">
    <property type="entry name" value="CAP"/>
    <property type="match status" value="1"/>
</dbReference>
<dbReference type="InterPro" id="IPR005046">
    <property type="entry name" value="DUF285"/>
</dbReference>
<dbReference type="CDD" id="cd05379">
    <property type="entry name" value="CAP_bacterial"/>
    <property type="match status" value="1"/>
</dbReference>
<evidence type="ECO:0000256" key="2">
    <source>
        <dbReference type="SAM" id="SignalP"/>
    </source>
</evidence>
<dbReference type="Proteomes" id="UP000308978">
    <property type="component" value="Unassembled WGS sequence"/>
</dbReference>
<evidence type="ECO:0000313" key="5">
    <source>
        <dbReference type="Proteomes" id="UP000308978"/>
    </source>
</evidence>
<evidence type="ECO:0000256" key="1">
    <source>
        <dbReference type="ARBA" id="ARBA00022729"/>
    </source>
</evidence>
<dbReference type="PANTHER" id="PTHR24373:SF275">
    <property type="entry name" value="TIR DOMAIN-CONTAINING PROTEIN"/>
    <property type="match status" value="1"/>
</dbReference>
<dbReference type="SMART" id="SM00635">
    <property type="entry name" value="BID_2"/>
    <property type="match status" value="4"/>
</dbReference>
<protein>
    <submittedName>
        <fullName evidence="4">BspA family leucine-rich repeat surface protein</fullName>
    </submittedName>
</protein>
<dbReference type="InterPro" id="IPR014044">
    <property type="entry name" value="CAP_dom"/>
</dbReference>
<feature type="domain" description="BIG2" evidence="3">
    <location>
        <begin position="564"/>
        <end position="642"/>
    </location>
</feature>
<name>A0A4S4G643_9ACTN</name>
<dbReference type="InterPro" id="IPR035940">
    <property type="entry name" value="CAP_sf"/>
</dbReference>
<evidence type="ECO:0000259" key="3">
    <source>
        <dbReference type="SMART" id="SM00635"/>
    </source>
</evidence>
<organism evidence="4 5">
    <name type="scientific">Adlercreutzia caecimuris</name>
    <dbReference type="NCBI Taxonomy" id="671266"/>
    <lineage>
        <taxon>Bacteria</taxon>
        <taxon>Bacillati</taxon>
        <taxon>Actinomycetota</taxon>
        <taxon>Coriobacteriia</taxon>
        <taxon>Eggerthellales</taxon>
        <taxon>Eggerthellaceae</taxon>
        <taxon>Adlercreutzia</taxon>
    </lineage>
</organism>
<dbReference type="NCBIfam" id="TIGR02167">
    <property type="entry name" value="Liste_lipo_26"/>
    <property type="match status" value="7"/>
</dbReference>
<dbReference type="Pfam" id="PF02368">
    <property type="entry name" value="Big_2"/>
    <property type="match status" value="4"/>
</dbReference>
<feature type="domain" description="BIG2" evidence="3">
    <location>
        <begin position="391"/>
        <end position="469"/>
    </location>
</feature>
<dbReference type="Gene3D" id="3.40.33.10">
    <property type="entry name" value="CAP"/>
    <property type="match status" value="1"/>
</dbReference>
<dbReference type="InterPro" id="IPR050328">
    <property type="entry name" value="Dev_Immune_Receptor"/>
</dbReference>
<keyword evidence="1 2" id="KW-0732">Signal</keyword>
<comment type="caution">
    <text evidence="4">The sequence shown here is derived from an EMBL/GenBank/DDBJ whole genome shotgun (WGS) entry which is preliminary data.</text>
</comment>
<reference evidence="4 5" key="1">
    <citation type="submission" date="2019-04" db="EMBL/GenBank/DDBJ databases">
        <title>Microbes associate with the intestines of laboratory mice.</title>
        <authorList>
            <person name="Navarre W."/>
            <person name="Wong E."/>
            <person name="Huang K.C."/>
            <person name="Tropini C."/>
            <person name="Ng K."/>
            <person name="Yu B."/>
        </authorList>
    </citation>
    <scope>NUCLEOTIDE SEQUENCE [LARGE SCALE GENOMIC DNA]</scope>
    <source>
        <strain evidence="4 5">NM80_B27</strain>
    </source>
</reference>
<evidence type="ECO:0000313" key="4">
    <source>
        <dbReference type="EMBL" id="THG37716.1"/>
    </source>
</evidence>
<feature type="domain" description="BIG2" evidence="3">
    <location>
        <begin position="648"/>
        <end position="726"/>
    </location>
</feature>
<dbReference type="Gene3D" id="2.60.40.1080">
    <property type="match status" value="4"/>
</dbReference>
<dbReference type="InterPro" id="IPR032675">
    <property type="entry name" value="LRR_dom_sf"/>
</dbReference>
<feature type="signal peptide" evidence="2">
    <location>
        <begin position="1"/>
        <end position="48"/>
    </location>
</feature>
<feature type="domain" description="BIG2" evidence="3">
    <location>
        <begin position="480"/>
        <end position="558"/>
    </location>
</feature>
<dbReference type="InterPro" id="IPR003343">
    <property type="entry name" value="Big_2"/>
</dbReference>
<sequence length="862" mass="92091">MNQRSRDVMTRVSERSRSLCVVRAMFGLVLALCFSVLLAAFASSQAWAAETKAYALLYSKGTEKTLVLQRGNTPETAKYGSLVTTYSDIEAKSSYCKWKDQGASRIIVRDALHPTTMSWWFARAEKIEGLNKLDTSNVTQMDCLFYGCEKITSLDLSRFNTARVENMQSMFSGCRALATLNLSSFKTSRATNMVNMFYDCASLSSLDLSSFNTSNVTNMMAMFGSCCALKGLDVSHFDTSKVTNMMDMFASCSQLTTLDVSHFNTSRVGYMEGMFSRCDSLTSIDVSRFDTSQVTDMQSMFNGCKRLKRLDLSSFDTSKIGKDGVRWMLPGCVSLTHLTFGPRWFETLNATGLDTLNRTWYTPAGLVANLSARPTAGTYSTIPPSTSSSIGVTSVKVDQVSFSLDKIGATRQLTATVYPANASNRTVTWSSSNSRVATVTGSGLVKAVGTGVAIIEARTANGKAATAKVTVGASKPVAVQASSVKINQGAFTLTKKGASKQLSATVSPSNASSKAVTWSSSNTKVAKVSSSGKVTAVSSGSAIIAVKTSNGKTAKVKVTVKIVYPTKVSIATKAFTLTKKGATKTVKYSLSGKGITDKTVKWSSSNTKVAKVSSSGKVTAVSSGSAIIAVKTSNGKTAKVKVTVKIVYPTKVSIATKAFTLTKKGATKTVKYSLSGKGITDKTVKWSSSNTKVAKVSSSGKVTAVSSGSAIIAVKTSNGKTAKVKVTVKISSASAGPTAGQTARDIFNQYNAYRKSKGLKQVAWDDGLATEAMKSAKECWQRGALVHTVKNRNKGLSDILQYASWQMKGSEAVAKWKASDGHRKMMQCKTATRAGVAAYKGSNGIWYYVIVYNFSGRNQDGN</sequence>
<dbReference type="InterPro" id="IPR008964">
    <property type="entry name" value="Invasin/intimin_cell_adhesion"/>
</dbReference>
<accession>A0A4S4G643</accession>
<proteinExistence type="predicted"/>
<dbReference type="SUPFAM" id="SSF55797">
    <property type="entry name" value="PR-1-like"/>
    <property type="match status" value="1"/>
</dbReference>
<feature type="chain" id="PRO_5020538109" evidence="2">
    <location>
        <begin position="49"/>
        <end position="862"/>
    </location>
</feature>